<evidence type="ECO:0000313" key="2">
    <source>
        <dbReference type="EMBL" id="EOA81957.1"/>
    </source>
</evidence>
<proteinExistence type="predicted"/>
<evidence type="ECO:0000256" key="1">
    <source>
        <dbReference type="SAM" id="MobiDB-lite"/>
    </source>
</evidence>
<keyword evidence="3" id="KW-1185">Reference proteome</keyword>
<feature type="compositionally biased region" description="Basic and acidic residues" evidence="1">
    <location>
        <begin position="25"/>
        <end position="39"/>
    </location>
</feature>
<sequence>MVPKARGPLACASLVNGATGVGVRVDGRPLRSARGRSDGRLSSQKQAQPAVASCSAYPYITTTHYQAHADEPSSPYRLGSKLVWILLALSSIQPNPPPNVQ</sequence>
<organism evidence="2 3">
    <name type="scientific">Exserohilum turcicum (strain 28A)</name>
    <name type="common">Northern leaf blight fungus</name>
    <name type="synonym">Setosphaeria turcica</name>
    <dbReference type="NCBI Taxonomy" id="671987"/>
    <lineage>
        <taxon>Eukaryota</taxon>
        <taxon>Fungi</taxon>
        <taxon>Dikarya</taxon>
        <taxon>Ascomycota</taxon>
        <taxon>Pezizomycotina</taxon>
        <taxon>Dothideomycetes</taxon>
        <taxon>Pleosporomycetidae</taxon>
        <taxon>Pleosporales</taxon>
        <taxon>Pleosporineae</taxon>
        <taxon>Pleosporaceae</taxon>
        <taxon>Exserohilum</taxon>
    </lineage>
</organism>
<accession>R0K0H1</accession>
<dbReference type="EMBL" id="KB908855">
    <property type="protein sequence ID" value="EOA81957.1"/>
    <property type="molecule type" value="Genomic_DNA"/>
</dbReference>
<protein>
    <submittedName>
        <fullName evidence="2">Uncharacterized protein</fullName>
    </submittedName>
</protein>
<reference evidence="2 3" key="2">
    <citation type="journal article" date="2013" name="PLoS Genet.">
        <title>Comparative genome structure, secondary metabolite, and effector coding capacity across Cochliobolus pathogens.</title>
        <authorList>
            <person name="Condon B.J."/>
            <person name="Leng Y."/>
            <person name="Wu D."/>
            <person name="Bushley K.E."/>
            <person name="Ohm R.A."/>
            <person name="Otillar R."/>
            <person name="Martin J."/>
            <person name="Schackwitz W."/>
            <person name="Grimwood J."/>
            <person name="MohdZainudin N."/>
            <person name="Xue C."/>
            <person name="Wang R."/>
            <person name="Manning V.A."/>
            <person name="Dhillon B."/>
            <person name="Tu Z.J."/>
            <person name="Steffenson B.J."/>
            <person name="Salamov A."/>
            <person name="Sun H."/>
            <person name="Lowry S."/>
            <person name="LaButti K."/>
            <person name="Han J."/>
            <person name="Copeland A."/>
            <person name="Lindquist E."/>
            <person name="Barry K."/>
            <person name="Schmutz J."/>
            <person name="Baker S.E."/>
            <person name="Ciuffetti L.M."/>
            <person name="Grigoriev I.V."/>
            <person name="Zhong S."/>
            <person name="Turgeon B.G."/>
        </authorList>
    </citation>
    <scope>NUCLEOTIDE SEQUENCE [LARGE SCALE GENOMIC DNA]</scope>
    <source>
        <strain evidence="3">28A</strain>
    </source>
</reference>
<dbReference type="Proteomes" id="UP000016935">
    <property type="component" value="Unassembled WGS sequence"/>
</dbReference>
<gene>
    <name evidence="2" type="ORF">SETTUDRAFT_165498</name>
</gene>
<evidence type="ECO:0000313" key="3">
    <source>
        <dbReference type="Proteomes" id="UP000016935"/>
    </source>
</evidence>
<dbReference type="GeneID" id="19399492"/>
<dbReference type="AlphaFoldDB" id="R0K0H1"/>
<feature type="region of interest" description="Disordered" evidence="1">
    <location>
        <begin position="25"/>
        <end position="50"/>
    </location>
</feature>
<name>R0K0H1_EXST2</name>
<dbReference type="RefSeq" id="XP_008030319.1">
    <property type="nucleotide sequence ID" value="XM_008032128.1"/>
</dbReference>
<reference evidence="2 3" key="1">
    <citation type="journal article" date="2012" name="PLoS Pathog.">
        <title>Diverse lifestyles and strategies of plant pathogenesis encoded in the genomes of eighteen Dothideomycetes fungi.</title>
        <authorList>
            <person name="Ohm R.A."/>
            <person name="Feau N."/>
            <person name="Henrissat B."/>
            <person name="Schoch C.L."/>
            <person name="Horwitz B.A."/>
            <person name="Barry K.W."/>
            <person name="Condon B.J."/>
            <person name="Copeland A.C."/>
            <person name="Dhillon B."/>
            <person name="Glaser F."/>
            <person name="Hesse C.N."/>
            <person name="Kosti I."/>
            <person name="LaButti K."/>
            <person name="Lindquist E.A."/>
            <person name="Lucas S."/>
            <person name="Salamov A.A."/>
            <person name="Bradshaw R.E."/>
            <person name="Ciuffetti L."/>
            <person name="Hamelin R.C."/>
            <person name="Kema G.H.J."/>
            <person name="Lawrence C."/>
            <person name="Scott J.A."/>
            <person name="Spatafora J.W."/>
            <person name="Turgeon B.G."/>
            <person name="de Wit P.J.G.M."/>
            <person name="Zhong S."/>
            <person name="Goodwin S.B."/>
            <person name="Grigoriev I.V."/>
        </authorList>
    </citation>
    <scope>NUCLEOTIDE SEQUENCE [LARGE SCALE GENOMIC DNA]</scope>
    <source>
        <strain evidence="3">28A</strain>
    </source>
</reference>
<dbReference type="HOGENOM" id="CLU_2293448_0_0_1"/>